<dbReference type="GO" id="GO:0046872">
    <property type="term" value="F:metal ion binding"/>
    <property type="evidence" value="ECO:0007669"/>
    <property type="project" value="UniProtKB-KW"/>
</dbReference>
<evidence type="ECO:0000256" key="13">
    <source>
        <dbReference type="ARBA" id="ARBA00022833"/>
    </source>
</evidence>
<keyword evidence="6" id="KW-0964">Secreted</keyword>
<feature type="signal peptide" evidence="22">
    <location>
        <begin position="1"/>
        <end position="21"/>
    </location>
</feature>
<evidence type="ECO:0000256" key="19">
    <source>
        <dbReference type="ARBA" id="ARBA00025833"/>
    </source>
</evidence>
<evidence type="ECO:0000256" key="8">
    <source>
        <dbReference type="ARBA" id="ARBA00022670"/>
    </source>
</evidence>
<evidence type="ECO:0000256" key="17">
    <source>
        <dbReference type="ARBA" id="ARBA00023180"/>
    </source>
</evidence>
<evidence type="ECO:0000313" key="24">
    <source>
        <dbReference type="EMBL" id="MDG4946390.1"/>
    </source>
</evidence>
<evidence type="ECO:0000256" key="12">
    <source>
        <dbReference type="ARBA" id="ARBA00022824"/>
    </source>
</evidence>
<keyword evidence="14" id="KW-0333">Golgi apparatus</keyword>
<keyword evidence="7" id="KW-0121">Carboxypeptidase</keyword>
<sequence>MNRRIVLGCAMFLFTATPFFAQDTSSVVDAIVKEVNENSNLEALGHELMDDIGPRLVGTPQMQQAHDWAVKKFNAWGISAENQEYGTWKAWERGITHVDMVYPRVQSLSATQLAWSPSTSKKGVTAELVTLPSVKNEEEFKKWLPSVKGKFVMIARNEATGRPDDNWKEYATPASFEKMKQERTEQIQAWNENMKNMGHNKRSLIEALENAGAAGIVDSYWSKGFGVNKIFGAGTKKIPTVDIELEHYGMLYRMVEHGDKPQLNIVARSKDLGVAPTYNTVAEIKGSEKPEEYVILSAHFDSWDGGTGATDNGTGVMVMMEAMRVLKKLNPNPKRTIIAGLWGSEEQGLNGSSAFAEDHPEIVNNIQAVFNQDNGTGRVVRINGQGFLHSYDFLSRWLSAVPNDIRKEIETTFPGRPSSGGSDHSSFVTRGAPAFMLSSLSWDYWNYTWHTNRDTYDKIVFDDVRSNAILVAIMAYMASEDEQSVSKEKIVLPIDQNTGKPQEWPTPRTAERKGGM</sequence>
<evidence type="ECO:0000256" key="14">
    <source>
        <dbReference type="ARBA" id="ARBA00023034"/>
    </source>
</evidence>
<keyword evidence="17" id="KW-0325">Glycoprotein</keyword>
<evidence type="ECO:0000256" key="22">
    <source>
        <dbReference type="SAM" id="SignalP"/>
    </source>
</evidence>
<dbReference type="AlphaFoldDB" id="A0A9X4MZC0"/>
<keyword evidence="15" id="KW-0482">Metalloprotease</keyword>
<dbReference type="GO" id="GO:0005576">
    <property type="term" value="C:extracellular region"/>
    <property type="evidence" value="ECO:0007669"/>
    <property type="project" value="UniProtKB-SubCell"/>
</dbReference>
<evidence type="ECO:0000256" key="2">
    <source>
        <dbReference type="ARBA" id="ARBA00004371"/>
    </source>
</evidence>
<dbReference type="PANTHER" id="PTHR12053:SF3">
    <property type="entry name" value="CARBOXYPEPTIDASE Q"/>
    <property type="match status" value="1"/>
</dbReference>
<proteinExistence type="predicted"/>
<dbReference type="InterPro" id="IPR039866">
    <property type="entry name" value="CPQ"/>
</dbReference>
<evidence type="ECO:0000259" key="23">
    <source>
        <dbReference type="Pfam" id="PF04389"/>
    </source>
</evidence>
<evidence type="ECO:0000256" key="3">
    <source>
        <dbReference type="ARBA" id="ARBA00004555"/>
    </source>
</evidence>
<keyword evidence="10 22" id="KW-0732">Signal</keyword>
<dbReference type="GO" id="GO:0070573">
    <property type="term" value="F:metallodipeptidase activity"/>
    <property type="evidence" value="ECO:0007669"/>
    <property type="project" value="InterPro"/>
</dbReference>
<evidence type="ECO:0000256" key="4">
    <source>
        <dbReference type="ARBA" id="ARBA00004613"/>
    </source>
</evidence>
<comment type="subcellular location">
    <subcellularLocation>
        <location evidence="1">Endoplasmic reticulum</location>
    </subcellularLocation>
    <subcellularLocation>
        <location evidence="3">Golgi apparatus</location>
    </subcellularLocation>
    <subcellularLocation>
        <location evidence="2">Lysosome</location>
    </subcellularLocation>
    <subcellularLocation>
        <location evidence="4">Secreted</location>
    </subcellularLocation>
</comment>
<evidence type="ECO:0000256" key="5">
    <source>
        <dbReference type="ARBA" id="ARBA00014116"/>
    </source>
</evidence>
<dbReference type="EMBL" id="JANCMU010000004">
    <property type="protein sequence ID" value="MDG4946390.1"/>
    <property type="molecule type" value="Genomic_DNA"/>
</dbReference>
<evidence type="ECO:0000256" key="20">
    <source>
        <dbReference type="ARBA" id="ARBA00033328"/>
    </source>
</evidence>
<dbReference type="Proteomes" id="UP001152599">
    <property type="component" value="Unassembled WGS sequence"/>
</dbReference>
<evidence type="ECO:0000256" key="21">
    <source>
        <dbReference type="SAM" id="MobiDB-lite"/>
    </source>
</evidence>
<gene>
    <name evidence="24" type="ORF">NMK71_08185</name>
</gene>
<evidence type="ECO:0000256" key="11">
    <source>
        <dbReference type="ARBA" id="ARBA00022801"/>
    </source>
</evidence>
<organism evidence="24 25">
    <name type="scientific">Profundicola chukchiensis</name>
    <dbReference type="NCBI Taxonomy" id="2961959"/>
    <lineage>
        <taxon>Bacteria</taxon>
        <taxon>Pseudomonadati</taxon>
        <taxon>Bacteroidota</taxon>
        <taxon>Flavobacteriia</taxon>
        <taxon>Flavobacteriales</taxon>
        <taxon>Weeksellaceae</taxon>
        <taxon>Profundicola</taxon>
    </lineage>
</organism>
<dbReference type="GO" id="GO:0005764">
    <property type="term" value="C:lysosome"/>
    <property type="evidence" value="ECO:0007669"/>
    <property type="project" value="UniProtKB-SubCell"/>
</dbReference>
<keyword evidence="9" id="KW-0479">Metal-binding</keyword>
<evidence type="ECO:0000256" key="10">
    <source>
        <dbReference type="ARBA" id="ARBA00022729"/>
    </source>
</evidence>
<dbReference type="RefSeq" id="WP_304420794.1">
    <property type="nucleotide sequence ID" value="NZ_JANCMU010000004.1"/>
</dbReference>
<dbReference type="GO" id="GO:0006508">
    <property type="term" value="P:proteolysis"/>
    <property type="evidence" value="ECO:0007669"/>
    <property type="project" value="UniProtKB-KW"/>
</dbReference>
<evidence type="ECO:0000256" key="7">
    <source>
        <dbReference type="ARBA" id="ARBA00022645"/>
    </source>
</evidence>
<feature type="domain" description="Peptidase M28" evidence="23">
    <location>
        <begin position="279"/>
        <end position="468"/>
    </location>
</feature>
<keyword evidence="12" id="KW-0256">Endoplasmic reticulum</keyword>
<dbReference type="Gene3D" id="3.50.30.30">
    <property type="match status" value="1"/>
</dbReference>
<accession>A0A9X4MZC0</accession>
<dbReference type="Gene3D" id="3.40.630.10">
    <property type="entry name" value="Zn peptidases"/>
    <property type="match status" value="1"/>
</dbReference>
<feature type="region of interest" description="Disordered" evidence="21">
    <location>
        <begin position="494"/>
        <end position="516"/>
    </location>
</feature>
<keyword evidence="13" id="KW-0862">Zinc</keyword>
<keyword evidence="8" id="KW-0645">Protease</keyword>
<evidence type="ECO:0000256" key="18">
    <source>
        <dbReference type="ARBA" id="ARBA00023228"/>
    </source>
</evidence>
<evidence type="ECO:0000256" key="15">
    <source>
        <dbReference type="ARBA" id="ARBA00023049"/>
    </source>
</evidence>
<evidence type="ECO:0000256" key="16">
    <source>
        <dbReference type="ARBA" id="ARBA00023145"/>
    </source>
</evidence>
<evidence type="ECO:0000256" key="1">
    <source>
        <dbReference type="ARBA" id="ARBA00004240"/>
    </source>
</evidence>
<feature type="chain" id="PRO_5040843592" description="Carboxypeptidase Q" evidence="22">
    <location>
        <begin position="22"/>
        <end position="516"/>
    </location>
</feature>
<dbReference type="PANTHER" id="PTHR12053">
    <property type="entry name" value="PROTEASE FAMILY M28 PLASMA GLUTAMATE CARBOXYPEPTIDASE-RELATED"/>
    <property type="match status" value="1"/>
</dbReference>
<evidence type="ECO:0000313" key="25">
    <source>
        <dbReference type="Proteomes" id="UP001152599"/>
    </source>
</evidence>
<dbReference type="InterPro" id="IPR007484">
    <property type="entry name" value="Peptidase_M28"/>
</dbReference>
<name>A0A9X4MZC0_9FLAO</name>
<evidence type="ECO:0000256" key="6">
    <source>
        <dbReference type="ARBA" id="ARBA00022525"/>
    </source>
</evidence>
<dbReference type="SUPFAM" id="SSF53187">
    <property type="entry name" value="Zn-dependent exopeptidases"/>
    <property type="match status" value="1"/>
</dbReference>
<keyword evidence="16" id="KW-0865">Zymogen</keyword>
<reference evidence="24" key="1">
    <citation type="submission" date="2022-07" db="EMBL/GenBank/DDBJ databases">
        <title>Description and genome-wide analysis of Profundicola chukchiensis gen. nov., sp. nov., marine bacteria isolated from bottom sediments of the Chukchi Sea.</title>
        <authorList>
            <person name="Romanenko L."/>
            <person name="Otstavnykh N."/>
            <person name="Kurilenko V."/>
            <person name="Eremeev V."/>
            <person name="Velansky P."/>
            <person name="Mikhailov V."/>
            <person name="Isaeva M."/>
        </authorList>
    </citation>
    <scope>NUCLEOTIDE SEQUENCE</scope>
    <source>
        <strain evidence="24">KMM 9713</strain>
    </source>
</reference>
<dbReference type="GO" id="GO:0004180">
    <property type="term" value="F:carboxypeptidase activity"/>
    <property type="evidence" value="ECO:0007669"/>
    <property type="project" value="UniProtKB-KW"/>
</dbReference>
<comment type="caution">
    <text evidence="24">The sequence shown here is derived from an EMBL/GenBank/DDBJ whole genome shotgun (WGS) entry which is preliminary data.</text>
</comment>
<keyword evidence="11" id="KW-0378">Hydrolase</keyword>
<dbReference type="Pfam" id="PF04389">
    <property type="entry name" value="Peptidase_M28"/>
    <property type="match status" value="1"/>
</dbReference>
<protein>
    <recommendedName>
        <fullName evidence="5">Carboxypeptidase Q</fullName>
    </recommendedName>
    <alternativeName>
        <fullName evidence="20">Plasma glutamate carboxypeptidase</fullName>
    </alternativeName>
</protein>
<comment type="subunit">
    <text evidence="19">Homodimer. The monomeric form is inactive while the homodimer is active.</text>
</comment>
<keyword evidence="25" id="KW-1185">Reference proteome</keyword>
<keyword evidence="18" id="KW-0458">Lysosome</keyword>
<evidence type="ECO:0000256" key="9">
    <source>
        <dbReference type="ARBA" id="ARBA00022723"/>
    </source>
</evidence>